<keyword evidence="5" id="KW-1185">Reference proteome</keyword>
<feature type="chain" id="PRO_5022725331" description="EF-hand domain-containing protein" evidence="2">
    <location>
        <begin position="23"/>
        <end position="282"/>
    </location>
</feature>
<evidence type="ECO:0000259" key="3">
    <source>
        <dbReference type="Pfam" id="PF13202"/>
    </source>
</evidence>
<dbReference type="AlphaFoldDB" id="A0A5C5XCZ5"/>
<feature type="domain" description="EF-hand" evidence="3">
    <location>
        <begin position="59"/>
        <end position="76"/>
    </location>
</feature>
<dbReference type="InterPro" id="IPR002048">
    <property type="entry name" value="EF_hand_dom"/>
</dbReference>
<comment type="caution">
    <text evidence="4">The sequence shown here is derived from an EMBL/GenBank/DDBJ whole genome shotgun (WGS) entry which is preliminary data.</text>
</comment>
<name>A0A5C5XCZ5_9PLAN</name>
<feature type="compositionally biased region" description="Basic and acidic residues" evidence="1">
    <location>
        <begin position="98"/>
        <end position="112"/>
    </location>
</feature>
<reference evidence="4 5" key="1">
    <citation type="submission" date="2019-02" db="EMBL/GenBank/DDBJ databases">
        <title>Deep-cultivation of Planctomycetes and their phenomic and genomic characterization uncovers novel biology.</title>
        <authorList>
            <person name="Wiegand S."/>
            <person name="Jogler M."/>
            <person name="Boedeker C."/>
            <person name="Pinto D."/>
            <person name="Vollmers J."/>
            <person name="Rivas-Marin E."/>
            <person name="Kohn T."/>
            <person name="Peeters S.H."/>
            <person name="Heuer A."/>
            <person name="Rast P."/>
            <person name="Oberbeckmann S."/>
            <person name="Bunk B."/>
            <person name="Jeske O."/>
            <person name="Meyerdierks A."/>
            <person name="Storesund J.E."/>
            <person name="Kallscheuer N."/>
            <person name="Luecker S."/>
            <person name="Lage O.M."/>
            <person name="Pohl T."/>
            <person name="Merkel B.J."/>
            <person name="Hornburger P."/>
            <person name="Mueller R.-W."/>
            <person name="Bruemmer F."/>
            <person name="Labrenz M."/>
            <person name="Spormann A.M."/>
            <person name="Op Den Camp H."/>
            <person name="Overmann J."/>
            <person name="Amann R."/>
            <person name="Jetten M.S.M."/>
            <person name="Mascher T."/>
            <person name="Medema M.H."/>
            <person name="Devos D.P."/>
            <person name="Kaster A.-K."/>
            <person name="Ovreas L."/>
            <person name="Rohde M."/>
            <person name="Galperin M.Y."/>
            <person name="Jogler C."/>
        </authorList>
    </citation>
    <scope>NUCLEOTIDE SEQUENCE [LARGE SCALE GENOMIC DNA]</scope>
    <source>
        <strain evidence="4 5">Pan54</strain>
    </source>
</reference>
<dbReference type="RefSeq" id="WP_146502920.1">
    <property type="nucleotide sequence ID" value="NZ_SJPG01000001.1"/>
</dbReference>
<protein>
    <recommendedName>
        <fullName evidence="3">EF-hand domain-containing protein</fullName>
    </recommendedName>
</protein>
<dbReference type="PROSITE" id="PS00018">
    <property type="entry name" value="EF_HAND_1"/>
    <property type="match status" value="1"/>
</dbReference>
<organism evidence="4 5">
    <name type="scientific">Rubinisphaera italica</name>
    <dbReference type="NCBI Taxonomy" id="2527969"/>
    <lineage>
        <taxon>Bacteria</taxon>
        <taxon>Pseudomonadati</taxon>
        <taxon>Planctomycetota</taxon>
        <taxon>Planctomycetia</taxon>
        <taxon>Planctomycetales</taxon>
        <taxon>Planctomycetaceae</taxon>
        <taxon>Rubinisphaera</taxon>
    </lineage>
</organism>
<sequence precursor="true">MHWHYWVSLLGIVSLSALVVYAQPQRPPAGPPPDPFLELFDTDENGELSASEIKASSQVLNTFDRNQDGKLTRDELPRPPRPGENDRHHPPAGPPHQNPRENRNESSQRDPKQALSRLPTGSVVFQDGYETDSRDGGRPVVLIAAALGVEPEVFREAFSKVNPARNGHPSAAQARANKEVLMRALSKYGITNDRLDEVSNYYRYQPQHGELWTAKPARANAIIEKGQIVRLQIEEAGSGYSSPPTVIVTGHPEINVKAILEFSQNLSTNGRIKSLEMITNNE</sequence>
<feature type="compositionally biased region" description="Basic and acidic residues" evidence="1">
    <location>
        <begin position="65"/>
        <end position="89"/>
    </location>
</feature>
<evidence type="ECO:0000256" key="2">
    <source>
        <dbReference type="SAM" id="SignalP"/>
    </source>
</evidence>
<gene>
    <name evidence="4" type="ORF">Pan54_15880</name>
</gene>
<dbReference type="InterPro" id="IPR011992">
    <property type="entry name" value="EF-hand-dom_pair"/>
</dbReference>
<proteinExistence type="predicted"/>
<feature type="region of interest" description="Disordered" evidence="1">
    <location>
        <begin position="52"/>
        <end position="136"/>
    </location>
</feature>
<dbReference type="EMBL" id="SJPG01000001">
    <property type="protein sequence ID" value="TWT60860.1"/>
    <property type="molecule type" value="Genomic_DNA"/>
</dbReference>
<feature type="compositionally biased region" description="Polar residues" evidence="1">
    <location>
        <begin position="54"/>
        <end position="64"/>
    </location>
</feature>
<dbReference type="InterPro" id="IPR018247">
    <property type="entry name" value="EF_Hand_1_Ca_BS"/>
</dbReference>
<dbReference type="Pfam" id="PF13202">
    <property type="entry name" value="EF-hand_5"/>
    <property type="match status" value="1"/>
</dbReference>
<dbReference type="Gene3D" id="1.10.238.10">
    <property type="entry name" value="EF-hand"/>
    <property type="match status" value="1"/>
</dbReference>
<dbReference type="Proteomes" id="UP000316095">
    <property type="component" value="Unassembled WGS sequence"/>
</dbReference>
<evidence type="ECO:0000313" key="5">
    <source>
        <dbReference type="Proteomes" id="UP000316095"/>
    </source>
</evidence>
<keyword evidence="2" id="KW-0732">Signal</keyword>
<evidence type="ECO:0000313" key="4">
    <source>
        <dbReference type="EMBL" id="TWT60860.1"/>
    </source>
</evidence>
<dbReference type="OrthoDB" id="214825at2"/>
<evidence type="ECO:0000256" key="1">
    <source>
        <dbReference type="SAM" id="MobiDB-lite"/>
    </source>
</evidence>
<dbReference type="SUPFAM" id="SSF47473">
    <property type="entry name" value="EF-hand"/>
    <property type="match status" value="1"/>
</dbReference>
<feature type="signal peptide" evidence="2">
    <location>
        <begin position="1"/>
        <end position="22"/>
    </location>
</feature>
<accession>A0A5C5XCZ5</accession>
<dbReference type="GO" id="GO:0005509">
    <property type="term" value="F:calcium ion binding"/>
    <property type="evidence" value="ECO:0007669"/>
    <property type="project" value="InterPro"/>
</dbReference>